<dbReference type="GeneID" id="24874255"/>
<feature type="region of interest" description="Disordered" evidence="1">
    <location>
        <begin position="43"/>
        <end position="84"/>
    </location>
</feature>
<dbReference type="KEGG" id="tah:SU86_006775"/>
<dbReference type="RefSeq" id="WP_048186800.1">
    <property type="nucleotide sequence ID" value="NZ_CP011097.1"/>
</dbReference>
<dbReference type="OrthoDB" id="2775at2157"/>
<keyword evidence="3" id="KW-1185">Reference proteome</keyword>
<evidence type="ECO:0000313" key="3">
    <source>
        <dbReference type="Proteomes" id="UP000266745"/>
    </source>
</evidence>
<proteinExistence type="predicted"/>
<dbReference type="EMBL" id="CP011097">
    <property type="protein sequence ID" value="AJZ76120.1"/>
    <property type="molecule type" value="Genomic_DNA"/>
</dbReference>
<feature type="region of interest" description="Disordered" evidence="1">
    <location>
        <begin position="1"/>
        <end position="22"/>
    </location>
</feature>
<dbReference type="AlphaFoldDB" id="A0A3G1B396"/>
<name>A0A3G1B396_9ARCH</name>
<protein>
    <submittedName>
        <fullName evidence="2">Uncharacterized protein</fullName>
    </submittedName>
</protein>
<evidence type="ECO:0000313" key="2">
    <source>
        <dbReference type="EMBL" id="AJZ76120.1"/>
    </source>
</evidence>
<accession>A0A3G1B396</accession>
<organism evidence="2 3">
    <name type="scientific">Candidatus Nitrosotenuis cloacae</name>
    <dbReference type="NCBI Taxonomy" id="1603555"/>
    <lineage>
        <taxon>Archaea</taxon>
        <taxon>Nitrososphaerota</taxon>
        <taxon>Candidatus Nitrosotenuis</taxon>
    </lineage>
</organism>
<reference evidence="2 3" key="1">
    <citation type="journal article" date="2016" name="Sci. Rep.">
        <title>A novel ammonia-oxidizing archaeon from wastewater treatment plant: Its enrichment, physiological and genomic characteristics.</title>
        <authorList>
            <person name="Li Y."/>
            <person name="Ding K."/>
            <person name="Wen X."/>
            <person name="Zhang B."/>
            <person name="Shen B."/>
            <person name="Yang Y."/>
        </authorList>
    </citation>
    <scope>NUCLEOTIDE SEQUENCE [LARGE SCALE GENOMIC DNA]</scope>
    <source>
        <strain evidence="2 3">SAT1</strain>
    </source>
</reference>
<sequence length="84" mass="9368">MGKIIKVGGRGTSRRVADSEDEKWAGEKFKDYQKKMKEKAADEYVVSGRGTGKRKLGDTPETEKPSSKGRYVSMGRGTGRRKLE</sequence>
<feature type="compositionally biased region" description="Basic and acidic residues" evidence="1">
    <location>
        <begin position="55"/>
        <end position="66"/>
    </location>
</feature>
<gene>
    <name evidence="2" type="ORF">SU86_006775</name>
</gene>
<evidence type="ECO:0000256" key="1">
    <source>
        <dbReference type="SAM" id="MobiDB-lite"/>
    </source>
</evidence>
<dbReference type="Proteomes" id="UP000266745">
    <property type="component" value="Chromosome"/>
</dbReference>